<dbReference type="Proteomes" id="UP000176087">
    <property type="component" value="Unassembled WGS sequence"/>
</dbReference>
<dbReference type="Gene3D" id="3.90.660.10">
    <property type="match status" value="2"/>
</dbReference>
<dbReference type="InterPro" id="IPR002937">
    <property type="entry name" value="Amino_oxidase"/>
</dbReference>
<dbReference type="STRING" id="933944.AN215_16025"/>
<keyword evidence="3" id="KW-1185">Reference proteome</keyword>
<protein>
    <recommendedName>
        <fullName evidence="1">Amine oxidase domain-containing protein</fullName>
    </recommendedName>
</protein>
<comment type="caution">
    <text evidence="2">The sequence shown here is derived from an EMBL/GenBank/DDBJ whole genome shotgun (WGS) entry which is preliminary data.</text>
</comment>
<dbReference type="PRINTS" id="PR00419">
    <property type="entry name" value="ADXRDTASE"/>
</dbReference>
<evidence type="ECO:0000259" key="1">
    <source>
        <dbReference type="Pfam" id="PF01593"/>
    </source>
</evidence>
<evidence type="ECO:0000313" key="2">
    <source>
        <dbReference type="EMBL" id="OEU88546.1"/>
    </source>
</evidence>
<feature type="domain" description="Amine oxidase" evidence="1">
    <location>
        <begin position="113"/>
        <end position="175"/>
    </location>
</feature>
<dbReference type="Pfam" id="PF01593">
    <property type="entry name" value="Amino_oxidase"/>
    <property type="match status" value="3"/>
</dbReference>
<dbReference type="PANTHER" id="PTHR10742:SF410">
    <property type="entry name" value="LYSINE-SPECIFIC HISTONE DEMETHYLASE 2"/>
    <property type="match status" value="1"/>
</dbReference>
<name>A0A1E7JLM9_9ACTN</name>
<reference evidence="2 3" key="1">
    <citation type="journal article" date="2016" name="Front. Microbiol.">
        <title>Comparative Genomics Analysis of Streptomyces Species Reveals Their Adaptation to the Marine Environment and Their Diversity at the Genomic Level.</title>
        <authorList>
            <person name="Tian X."/>
            <person name="Zhang Z."/>
            <person name="Yang T."/>
            <person name="Chen M."/>
            <person name="Li J."/>
            <person name="Chen F."/>
            <person name="Yang J."/>
            <person name="Li W."/>
            <person name="Zhang B."/>
            <person name="Zhang Z."/>
            <person name="Wu J."/>
            <person name="Zhang C."/>
            <person name="Long L."/>
            <person name="Xiao J."/>
        </authorList>
    </citation>
    <scope>NUCLEOTIDE SEQUENCE [LARGE SCALE GENOMIC DNA]</scope>
    <source>
        <strain evidence="2 3">SCSIO 10390</strain>
    </source>
</reference>
<dbReference type="Gene3D" id="3.50.50.60">
    <property type="entry name" value="FAD/NAD(P)-binding domain"/>
    <property type="match status" value="2"/>
</dbReference>
<organism evidence="2 3">
    <name type="scientific">Streptomyces abyssalis</name>
    <dbReference type="NCBI Taxonomy" id="933944"/>
    <lineage>
        <taxon>Bacteria</taxon>
        <taxon>Bacillati</taxon>
        <taxon>Actinomycetota</taxon>
        <taxon>Actinomycetes</taxon>
        <taxon>Kitasatosporales</taxon>
        <taxon>Streptomycetaceae</taxon>
        <taxon>Streptomyces</taxon>
    </lineage>
</organism>
<dbReference type="InterPro" id="IPR036188">
    <property type="entry name" value="FAD/NAD-bd_sf"/>
</dbReference>
<gene>
    <name evidence="2" type="ORF">AN215_16025</name>
</gene>
<feature type="domain" description="Amine oxidase" evidence="1">
    <location>
        <begin position="22"/>
        <end position="96"/>
    </location>
</feature>
<dbReference type="PATRIC" id="fig|933944.5.peg.1245"/>
<accession>A0A1E7JLM9</accession>
<dbReference type="PANTHER" id="PTHR10742">
    <property type="entry name" value="FLAVIN MONOAMINE OXIDASE"/>
    <property type="match status" value="1"/>
</dbReference>
<evidence type="ECO:0000313" key="3">
    <source>
        <dbReference type="Proteomes" id="UP000176087"/>
    </source>
</evidence>
<dbReference type="GO" id="GO:0016491">
    <property type="term" value="F:oxidoreductase activity"/>
    <property type="evidence" value="ECO:0007669"/>
    <property type="project" value="InterPro"/>
</dbReference>
<dbReference type="InterPro" id="IPR050281">
    <property type="entry name" value="Flavin_monoamine_oxidase"/>
</dbReference>
<sequence>MAGSGRSGGAATPASLRRSGALPEPVSFLRTSWSADPFALGSYSFLAPSPLGVRARKLLAAPVAGRLHFAGEATSSGAPATTHGALESGRRAAKEIARGGRAGRHVAVVGAGFAGLGCARALADAGFEVTVLEARDRVGGRIWTERIAGVPAEMGASWIHGSKGNVMTRVLRRSGGSGTAFDYGSVAGRDARAMAELALHRRKLGDVEEPDTTPVSAVFPEQPSAALRYAAAVHYTQEYAADPDRLAVTAEREGRDLRGPDLLLPDGYARLTDHVRGELPVRDGTVVTAVRHRSDGVTLALRDGGEVTADHAVITVPIGVLKAERISFDPPLPREKQQAVEALGSGLLDKLWLEFPYVFWDPDADVIEWFDRDAPGRWSWWVNGRKAFGRPVLLGFNGGRAARDLALVSDDRIVGSAMNALRRMHR</sequence>
<feature type="domain" description="Amine oxidase" evidence="1">
    <location>
        <begin position="200"/>
        <end position="425"/>
    </location>
</feature>
<dbReference type="EMBL" id="LJGT01000040">
    <property type="protein sequence ID" value="OEU88546.1"/>
    <property type="molecule type" value="Genomic_DNA"/>
</dbReference>
<dbReference type="SUPFAM" id="SSF51905">
    <property type="entry name" value="FAD/NAD(P)-binding domain"/>
    <property type="match status" value="2"/>
</dbReference>
<dbReference type="SUPFAM" id="SSF54373">
    <property type="entry name" value="FAD-linked reductases, C-terminal domain"/>
    <property type="match status" value="2"/>
</dbReference>
<dbReference type="AlphaFoldDB" id="A0A1E7JLM9"/>
<proteinExistence type="predicted"/>